<accession>A0A1F7FDQ1</accession>
<feature type="domain" description="Isochorismatase-like" evidence="1">
    <location>
        <begin position="9"/>
        <end position="158"/>
    </location>
</feature>
<protein>
    <submittedName>
        <fullName evidence="2">Hydrolase</fullName>
    </submittedName>
</protein>
<evidence type="ECO:0000313" key="2">
    <source>
        <dbReference type="EMBL" id="OGK04586.1"/>
    </source>
</evidence>
<dbReference type="Proteomes" id="UP000179243">
    <property type="component" value="Unassembled WGS sequence"/>
</dbReference>
<dbReference type="PANTHER" id="PTHR14119:SF3">
    <property type="entry name" value="ISOCHORISMATASE DOMAIN-CONTAINING PROTEIN 2"/>
    <property type="match status" value="1"/>
</dbReference>
<evidence type="ECO:0000313" key="3">
    <source>
        <dbReference type="Proteomes" id="UP000179243"/>
    </source>
</evidence>
<dbReference type="Gene3D" id="3.40.50.850">
    <property type="entry name" value="Isochorismatase-like"/>
    <property type="match status" value="1"/>
</dbReference>
<evidence type="ECO:0000259" key="1">
    <source>
        <dbReference type="Pfam" id="PF00857"/>
    </source>
</evidence>
<dbReference type="Pfam" id="PF00857">
    <property type="entry name" value="Isochorismatase"/>
    <property type="match status" value="1"/>
</dbReference>
<dbReference type="CDD" id="cd01012">
    <property type="entry name" value="YcaC_related"/>
    <property type="match status" value="1"/>
</dbReference>
<dbReference type="PANTHER" id="PTHR14119">
    <property type="entry name" value="HYDROLASE"/>
    <property type="match status" value="1"/>
</dbReference>
<gene>
    <name evidence="2" type="ORF">A2519_20585</name>
</gene>
<comment type="caution">
    <text evidence="2">The sequence shown here is derived from an EMBL/GenBank/DDBJ whole genome shotgun (WGS) entry which is preliminary data.</text>
</comment>
<dbReference type="EMBL" id="MFYX01000067">
    <property type="protein sequence ID" value="OGK04586.1"/>
    <property type="molecule type" value="Genomic_DNA"/>
</dbReference>
<name>A0A1F7FDQ1_UNCRA</name>
<sequence length="181" mass="19914">MPGLEPNNSALVIIDVQGKLAHLVHDKETMHANIQRLVKCAAILKVPVLLAEQNPTGLGQTIPEIAQLLPTADPIPKMSFSCYGCEAFIGVLRSYHRKQVLVAGIEAHVCVYQTVSDLLRQKYEVHVLADAVSSRLPQNKQIALDRMKAEGAIISSTEMAVFELLKTAEHAAFREIIKILK</sequence>
<dbReference type="InterPro" id="IPR036380">
    <property type="entry name" value="Isochorismatase-like_sf"/>
</dbReference>
<dbReference type="InterPro" id="IPR050993">
    <property type="entry name" value="Isochorismatase_domain"/>
</dbReference>
<dbReference type="AlphaFoldDB" id="A0A1F7FDQ1"/>
<dbReference type="SUPFAM" id="SSF52499">
    <property type="entry name" value="Isochorismatase-like hydrolases"/>
    <property type="match status" value="1"/>
</dbReference>
<dbReference type="GO" id="GO:0016787">
    <property type="term" value="F:hydrolase activity"/>
    <property type="evidence" value="ECO:0007669"/>
    <property type="project" value="UniProtKB-KW"/>
</dbReference>
<dbReference type="InterPro" id="IPR000868">
    <property type="entry name" value="Isochorismatase-like_dom"/>
</dbReference>
<proteinExistence type="predicted"/>
<organism evidence="2 3">
    <name type="scientific">Candidatus Raymondbacteria bacterium RIFOXYD12_FULL_49_13</name>
    <dbReference type="NCBI Taxonomy" id="1817890"/>
    <lineage>
        <taxon>Bacteria</taxon>
        <taxon>Raymondiibacteriota</taxon>
    </lineage>
</organism>
<keyword evidence="2" id="KW-0378">Hydrolase</keyword>
<reference evidence="2 3" key="1">
    <citation type="journal article" date="2016" name="Nat. Commun.">
        <title>Thousands of microbial genomes shed light on interconnected biogeochemical processes in an aquifer system.</title>
        <authorList>
            <person name="Anantharaman K."/>
            <person name="Brown C.T."/>
            <person name="Hug L.A."/>
            <person name="Sharon I."/>
            <person name="Castelle C.J."/>
            <person name="Probst A.J."/>
            <person name="Thomas B.C."/>
            <person name="Singh A."/>
            <person name="Wilkins M.J."/>
            <person name="Karaoz U."/>
            <person name="Brodie E.L."/>
            <person name="Williams K.H."/>
            <person name="Hubbard S.S."/>
            <person name="Banfield J.F."/>
        </authorList>
    </citation>
    <scope>NUCLEOTIDE SEQUENCE [LARGE SCALE GENOMIC DNA]</scope>
</reference>